<dbReference type="InterPro" id="IPR029052">
    <property type="entry name" value="Metallo-depent_PP-like"/>
</dbReference>
<dbReference type="GO" id="GO:0004114">
    <property type="term" value="F:3',5'-cyclic-nucleotide phosphodiesterase activity"/>
    <property type="evidence" value="ECO:0007669"/>
    <property type="project" value="UniProtKB-EC"/>
</dbReference>
<evidence type="ECO:0000256" key="1">
    <source>
        <dbReference type="ARBA" id="ARBA00022723"/>
    </source>
</evidence>
<keyword evidence="7" id="KW-1185">Reference proteome</keyword>
<accession>A0A0H5DGM1</accession>
<keyword evidence="1" id="KW-0479">Metal-binding</keyword>
<dbReference type="PANTHER" id="PTHR42988">
    <property type="entry name" value="PHOSPHOHYDROLASE"/>
    <property type="match status" value="1"/>
</dbReference>
<keyword evidence="3" id="KW-0408">Iron</keyword>
<dbReference type="InterPro" id="IPR050884">
    <property type="entry name" value="CNP_phosphodiesterase-III"/>
</dbReference>
<evidence type="ECO:0000256" key="3">
    <source>
        <dbReference type="ARBA" id="ARBA00023004"/>
    </source>
</evidence>
<proteinExistence type="inferred from homology"/>
<feature type="domain" description="Calcineurin-like phosphoesterase" evidence="5">
    <location>
        <begin position="1"/>
        <end position="193"/>
    </location>
</feature>
<evidence type="ECO:0000256" key="4">
    <source>
        <dbReference type="ARBA" id="ARBA00025742"/>
    </source>
</evidence>
<evidence type="ECO:0000313" key="7">
    <source>
        <dbReference type="Proteomes" id="UP000043764"/>
    </source>
</evidence>
<organism evidence="6 7">
    <name type="scientific">Phaeobacter italicus</name>
    <dbReference type="NCBI Taxonomy" id="481446"/>
    <lineage>
        <taxon>Bacteria</taxon>
        <taxon>Pseudomonadati</taxon>
        <taxon>Pseudomonadota</taxon>
        <taxon>Alphaproteobacteria</taxon>
        <taxon>Rhodobacterales</taxon>
        <taxon>Roseobacteraceae</taxon>
        <taxon>Phaeobacter</taxon>
    </lineage>
</organism>
<dbReference type="SUPFAM" id="SSF56300">
    <property type="entry name" value="Metallo-dependent phosphatases"/>
    <property type="match status" value="1"/>
</dbReference>
<evidence type="ECO:0000256" key="2">
    <source>
        <dbReference type="ARBA" id="ARBA00022801"/>
    </source>
</evidence>
<sequence>MKLIWMSDLHFQHSGEILGHDPQLRLDAAIAYINQHHSDASYCVISGDMAETATARNYADLADRLDQLAIPCLPMVGNHDDRDLLRAQFQVPDSCMDGFLQYSVDTPAGLILCLDTLKPGASEGEFCAERARWLTNTLDAAQDRAVLLFLHHSPMPLGLPMQDSARLEHGARFLEIIEGRANVRHLCVGHVHRSVTGTIRGVPFTALRSVLYQAPPPQPEWDWNSFTPSVEAPELAVVSFEQDSVTIQPLQFCPYDVGTSGRGQS</sequence>
<dbReference type="InterPro" id="IPR004843">
    <property type="entry name" value="Calcineurin-like_PHP"/>
</dbReference>
<name>A0A0H5DGM1_9RHOB</name>
<protein>
    <submittedName>
        <fullName evidence="6">3',5'-cyclic adenosine monophosphate phosphodiesterase CpdA</fullName>
        <ecNumber evidence="6">3.1.4.17</ecNumber>
    </submittedName>
</protein>
<dbReference type="RefSeq" id="WP_243445081.1">
    <property type="nucleotide sequence ID" value="NZ_CVRL01000013.1"/>
</dbReference>
<dbReference type="EC" id="3.1.4.17" evidence="6"/>
<dbReference type="STRING" id="481446.NIT7645_00070"/>
<dbReference type="GO" id="GO:0046872">
    <property type="term" value="F:metal ion binding"/>
    <property type="evidence" value="ECO:0007669"/>
    <property type="project" value="UniProtKB-KW"/>
</dbReference>
<gene>
    <name evidence="6" type="primary">cpdA</name>
    <name evidence="6" type="ORF">NIT7321_01446</name>
</gene>
<dbReference type="PANTHER" id="PTHR42988:SF2">
    <property type="entry name" value="CYCLIC NUCLEOTIDE PHOSPHODIESTERASE CBUA0032-RELATED"/>
    <property type="match status" value="1"/>
</dbReference>
<comment type="similarity">
    <text evidence="4">Belongs to the cyclic nucleotide phosphodiesterase class-III family.</text>
</comment>
<evidence type="ECO:0000259" key="5">
    <source>
        <dbReference type="Pfam" id="PF00149"/>
    </source>
</evidence>
<dbReference type="EMBL" id="CVRL01000013">
    <property type="protein sequence ID" value="CRL10600.1"/>
    <property type="molecule type" value="Genomic_DNA"/>
</dbReference>
<keyword evidence="2 6" id="KW-0378">Hydrolase</keyword>
<dbReference type="AlphaFoldDB" id="A0A0H5DGM1"/>
<dbReference type="Proteomes" id="UP000043764">
    <property type="component" value="Unassembled WGS sequence"/>
</dbReference>
<reference evidence="7" key="1">
    <citation type="submission" date="2015-05" db="EMBL/GenBank/DDBJ databases">
        <authorList>
            <person name="Rodrigo-Torres Lidia"/>
            <person name="Arahal R.David."/>
        </authorList>
    </citation>
    <scope>NUCLEOTIDE SEQUENCE [LARGE SCALE GENOMIC DNA]</scope>
    <source>
        <strain evidence="7">CECT 7321</strain>
    </source>
</reference>
<dbReference type="Gene3D" id="3.60.21.10">
    <property type="match status" value="1"/>
</dbReference>
<evidence type="ECO:0000313" key="6">
    <source>
        <dbReference type="EMBL" id="CRL10600.1"/>
    </source>
</evidence>
<dbReference type="Pfam" id="PF00149">
    <property type="entry name" value="Metallophos"/>
    <property type="match status" value="1"/>
</dbReference>